<dbReference type="SUPFAM" id="SSF103473">
    <property type="entry name" value="MFS general substrate transporter"/>
    <property type="match status" value="1"/>
</dbReference>
<feature type="transmembrane region" description="Helical" evidence="6">
    <location>
        <begin position="195"/>
        <end position="218"/>
    </location>
</feature>
<dbReference type="InterPro" id="IPR005829">
    <property type="entry name" value="Sugar_transporter_CS"/>
</dbReference>
<dbReference type="PROSITE" id="PS50850">
    <property type="entry name" value="MFS"/>
    <property type="match status" value="1"/>
</dbReference>
<feature type="transmembrane region" description="Helical" evidence="6">
    <location>
        <begin position="33"/>
        <end position="53"/>
    </location>
</feature>
<proteinExistence type="inferred from homology"/>
<keyword evidence="8" id="KW-0813">Transport</keyword>
<evidence type="ECO:0000256" key="5">
    <source>
        <dbReference type="ARBA" id="ARBA00023136"/>
    </source>
</evidence>
<accession>A0A9P9DCZ6</accession>
<dbReference type="GO" id="GO:0016020">
    <property type="term" value="C:membrane"/>
    <property type="evidence" value="ECO:0007669"/>
    <property type="project" value="UniProtKB-SubCell"/>
</dbReference>
<evidence type="ECO:0000259" key="7">
    <source>
        <dbReference type="PROSITE" id="PS50850"/>
    </source>
</evidence>
<keyword evidence="4 6" id="KW-1133">Transmembrane helix</keyword>
<dbReference type="InterPro" id="IPR020846">
    <property type="entry name" value="MFS_dom"/>
</dbReference>
<keyword evidence="3 6" id="KW-0812">Transmembrane</keyword>
<gene>
    <name evidence="8" type="ORF">B0J11DRAFT_571194</name>
</gene>
<reference evidence="8" key="1">
    <citation type="journal article" date="2021" name="Nat. Commun.">
        <title>Genetic determinants of endophytism in the Arabidopsis root mycobiome.</title>
        <authorList>
            <person name="Mesny F."/>
            <person name="Miyauchi S."/>
            <person name="Thiergart T."/>
            <person name="Pickel B."/>
            <person name="Atanasova L."/>
            <person name="Karlsson M."/>
            <person name="Huettel B."/>
            <person name="Barry K.W."/>
            <person name="Haridas S."/>
            <person name="Chen C."/>
            <person name="Bauer D."/>
            <person name="Andreopoulos W."/>
            <person name="Pangilinan J."/>
            <person name="LaButti K."/>
            <person name="Riley R."/>
            <person name="Lipzen A."/>
            <person name="Clum A."/>
            <person name="Drula E."/>
            <person name="Henrissat B."/>
            <person name="Kohler A."/>
            <person name="Grigoriev I.V."/>
            <person name="Martin F.M."/>
            <person name="Hacquard S."/>
        </authorList>
    </citation>
    <scope>NUCLEOTIDE SEQUENCE</scope>
    <source>
        <strain evidence="8">MPI-CAGE-CH-0243</strain>
    </source>
</reference>
<evidence type="ECO:0000256" key="3">
    <source>
        <dbReference type="ARBA" id="ARBA00022692"/>
    </source>
</evidence>
<sequence length="515" mass="56647">MVLNHLKAVGPELAAVLPKDDLPWYKKSNLRRLNYSIICMFLLASANGFDGSMMNGLQALPQWERFMDTPTGAWLGFINAVQSLGAFCAYPVAAYSANKFGRKKTMYSAYFWLFLGTGLQAGATNSTMFIFGRLCIGGVTCFFASSAPLLITETAYPTHRGGLTSLYGTGWYVGSTVAAWATYGTRNYASSKADWAWRIPSILQLLIPVVAFPGLFLAPESPRWLSAVGRADEARAILTKYHAEGDANSALVEFQMSEIATTLQMERERETSTTWLDLVRTEGNRRRLFISITLGVFAQWNGVGVASYYLAPVLRTIGITSVTQQTLISGFLQIWNLIIAVSAALSVDLLGRRFLFLVSSCGMLACYIFISGLSGSFANTGASATGTAVIPFLFIYYGFYDIAFTPLLFSYTCEIWPYELRARGVASMNAATGMATFFNIFVNPIALESIQWKYYLVYVALLVIITITIYFFYPETRGHSLEEMASIFDGEKAPVSSAIATSGNDKSSIMVDEKS</sequence>
<comment type="caution">
    <text evidence="8">The sequence shown here is derived from an EMBL/GenBank/DDBJ whole genome shotgun (WGS) entry which is preliminary data.</text>
</comment>
<dbReference type="Proteomes" id="UP000700596">
    <property type="component" value="Unassembled WGS sequence"/>
</dbReference>
<feature type="transmembrane region" description="Helical" evidence="6">
    <location>
        <begin position="105"/>
        <end position="123"/>
    </location>
</feature>
<organism evidence="8 9">
    <name type="scientific">Dendryphion nanum</name>
    <dbReference type="NCBI Taxonomy" id="256645"/>
    <lineage>
        <taxon>Eukaryota</taxon>
        <taxon>Fungi</taxon>
        <taxon>Dikarya</taxon>
        <taxon>Ascomycota</taxon>
        <taxon>Pezizomycotina</taxon>
        <taxon>Dothideomycetes</taxon>
        <taxon>Pleosporomycetidae</taxon>
        <taxon>Pleosporales</taxon>
        <taxon>Torulaceae</taxon>
        <taxon>Dendryphion</taxon>
    </lineage>
</organism>
<feature type="transmembrane region" description="Helical" evidence="6">
    <location>
        <begin position="288"/>
        <end position="310"/>
    </location>
</feature>
<evidence type="ECO:0000256" key="1">
    <source>
        <dbReference type="ARBA" id="ARBA00004141"/>
    </source>
</evidence>
<dbReference type="PANTHER" id="PTHR48022">
    <property type="entry name" value="PLASTIDIC GLUCOSE TRANSPORTER 4"/>
    <property type="match status" value="1"/>
</dbReference>
<keyword evidence="9" id="KW-1185">Reference proteome</keyword>
<dbReference type="AlphaFoldDB" id="A0A9P9DCZ6"/>
<keyword evidence="5 6" id="KW-0472">Membrane</keyword>
<comment type="similarity">
    <text evidence="2">Belongs to the major facilitator superfamily. Sugar transporter (TC 2.A.1.1) family.</text>
</comment>
<dbReference type="Gene3D" id="1.20.1250.20">
    <property type="entry name" value="MFS general substrate transporter like domains"/>
    <property type="match status" value="1"/>
</dbReference>
<evidence type="ECO:0000256" key="2">
    <source>
        <dbReference type="ARBA" id="ARBA00010992"/>
    </source>
</evidence>
<feature type="transmembrane region" description="Helical" evidence="6">
    <location>
        <begin position="394"/>
        <end position="413"/>
    </location>
</feature>
<feature type="transmembrane region" description="Helical" evidence="6">
    <location>
        <begin position="425"/>
        <end position="446"/>
    </location>
</feature>
<feature type="transmembrane region" description="Helical" evidence="6">
    <location>
        <begin position="163"/>
        <end position="183"/>
    </location>
</feature>
<feature type="transmembrane region" description="Helical" evidence="6">
    <location>
        <begin position="73"/>
        <end position="93"/>
    </location>
</feature>
<feature type="domain" description="Major facilitator superfamily (MFS) profile" evidence="7">
    <location>
        <begin position="36"/>
        <end position="477"/>
    </location>
</feature>
<dbReference type="EMBL" id="JAGMWT010000014">
    <property type="protein sequence ID" value="KAH7116684.1"/>
    <property type="molecule type" value="Genomic_DNA"/>
</dbReference>
<dbReference type="InterPro" id="IPR050360">
    <property type="entry name" value="MFS_Sugar_Transporters"/>
</dbReference>
<evidence type="ECO:0000256" key="6">
    <source>
        <dbReference type="SAM" id="Phobius"/>
    </source>
</evidence>
<dbReference type="OrthoDB" id="6133115at2759"/>
<feature type="transmembrane region" description="Helical" evidence="6">
    <location>
        <begin position="354"/>
        <end position="374"/>
    </location>
</feature>
<keyword evidence="8" id="KW-0762">Sugar transport</keyword>
<feature type="transmembrane region" description="Helical" evidence="6">
    <location>
        <begin position="330"/>
        <end position="347"/>
    </location>
</feature>
<evidence type="ECO:0000313" key="8">
    <source>
        <dbReference type="EMBL" id="KAH7116684.1"/>
    </source>
</evidence>
<feature type="transmembrane region" description="Helical" evidence="6">
    <location>
        <begin position="452"/>
        <end position="473"/>
    </location>
</feature>
<dbReference type="GO" id="GO:0005351">
    <property type="term" value="F:carbohydrate:proton symporter activity"/>
    <property type="evidence" value="ECO:0007669"/>
    <property type="project" value="TreeGrafter"/>
</dbReference>
<protein>
    <submittedName>
        <fullName evidence="8">Sugar transporter</fullName>
    </submittedName>
</protein>
<dbReference type="FunFam" id="1.20.1250.20:FF:000117">
    <property type="entry name" value="MFS hexose transporter"/>
    <property type="match status" value="1"/>
</dbReference>
<evidence type="ECO:0000256" key="4">
    <source>
        <dbReference type="ARBA" id="ARBA00022989"/>
    </source>
</evidence>
<dbReference type="Pfam" id="PF00083">
    <property type="entry name" value="Sugar_tr"/>
    <property type="match status" value="1"/>
</dbReference>
<dbReference type="InterPro" id="IPR005828">
    <property type="entry name" value="MFS_sugar_transport-like"/>
</dbReference>
<comment type="subcellular location">
    <subcellularLocation>
        <location evidence="1">Membrane</location>
        <topology evidence="1">Multi-pass membrane protein</topology>
    </subcellularLocation>
</comment>
<dbReference type="PANTHER" id="PTHR48022:SF3">
    <property type="entry name" value="HEXOSE TRANSPORTER PROTEIN (AFU_ORTHOLOGUE AFUA_8G04480)-RELATED"/>
    <property type="match status" value="1"/>
</dbReference>
<evidence type="ECO:0000313" key="9">
    <source>
        <dbReference type="Proteomes" id="UP000700596"/>
    </source>
</evidence>
<dbReference type="InterPro" id="IPR036259">
    <property type="entry name" value="MFS_trans_sf"/>
</dbReference>
<feature type="transmembrane region" description="Helical" evidence="6">
    <location>
        <begin position="129"/>
        <end position="151"/>
    </location>
</feature>
<name>A0A9P9DCZ6_9PLEO</name>
<dbReference type="PROSITE" id="PS00216">
    <property type="entry name" value="SUGAR_TRANSPORT_1"/>
    <property type="match status" value="1"/>
</dbReference>